<evidence type="ECO:0000256" key="6">
    <source>
        <dbReference type="RuleBase" id="RU003331"/>
    </source>
</evidence>
<comment type="subunit">
    <text evidence="6">Monomer.</text>
</comment>
<comment type="catalytic activity">
    <reaction evidence="6">
        <text>AMP + ATP = 2 ADP</text>
        <dbReference type="Rhea" id="RHEA:12973"/>
        <dbReference type="ChEBI" id="CHEBI:30616"/>
        <dbReference type="ChEBI" id="CHEBI:456215"/>
        <dbReference type="ChEBI" id="CHEBI:456216"/>
        <dbReference type="EC" id="2.7.4.3"/>
    </reaction>
</comment>
<proteinExistence type="inferred from homology"/>
<dbReference type="Proteomes" id="UP001597375">
    <property type="component" value="Unassembled WGS sequence"/>
</dbReference>
<evidence type="ECO:0000256" key="2">
    <source>
        <dbReference type="ARBA" id="ARBA00022727"/>
    </source>
</evidence>
<evidence type="ECO:0000313" key="7">
    <source>
        <dbReference type="EMBL" id="MFD2256720.1"/>
    </source>
</evidence>
<keyword evidence="3 6" id="KW-0547">Nucleotide-binding</keyword>
<reference evidence="8" key="1">
    <citation type="journal article" date="2019" name="Int. J. Syst. Evol. Microbiol.">
        <title>The Global Catalogue of Microorganisms (GCM) 10K type strain sequencing project: providing services to taxonomists for standard genome sequencing and annotation.</title>
        <authorList>
            <consortium name="The Broad Institute Genomics Platform"/>
            <consortium name="The Broad Institute Genome Sequencing Center for Infectious Disease"/>
            <person name="Wu L."/>
            <person name="Ma J."/>
        </authorList>
    </citation>
    <scope>NUCLEOTIDE SEQUENCE [LARGE SCALE GENOMIC DNA]</scope>
    <source>
        <strain evidence="8">CGMCC 4.7106</strain>
    </source>
</reference>
<dbReference type="InterPro" id="IPR000850">
    <property type="entry name" value="Adenylat/UMP-CMP_kin"/>
</dbReference>
<dbReference type="PANTHER" id="PTHR23359">
    <property type="entry name" value="NUCLEOTIDE KINASE"/>
    <property type="match status" value="1"/>
</dbReference>
<comment type="caution">
    <text evidence="7">The sequence shown here is derived from an EMBL/GenBank/DDBJ whole genome shotgun (WGS) entry which is preliminary data.</text>
</comment>
<evidence type="ECO:0000256" key="1">
    <source>
        <dbReference type="ARBA" id="ARBA00022679"/>
    </source>
</evidence>
<organism evidence="7 8">
    <name type="scientific">Luteolibacter algae</name>
    <dbReference type="NCBI Taxonomy" id="454151"/>
    <lineage>
        <taxon>Bacteria</taxon>
        <taxon>Pseudomonadati</taxon>
        <taxon>Verrucomicrobiota</taxon>
        <taxon>Verrucomicrobiia</taxon>
        <taxon>Verrucomicrobiales</taxon>
        <taxon>Verrucomicrobiaceae</taxon>
        <taxon>Luteolibacter</taxon>
    </lineage>
</organism>
<dbReference type="SUPFAM" id="SSF52540">
    <property type="entry name" value="P-loop containing nucleoside triphosphate hydrolases"/>
    <property type="match status" value="1"/>
</dbReference>
<dbReference type="PROSITE" id="PS00113">
    <property type="entry name" value="ADENYLATE_KINASE"/>
    <property type="match status" value="1"/>
</dbReference>
<evidence type="ECO:0000313" key="8">
    <source>
        <dbReference type="Proteomes" id="UP001597375"/>
    </source>
</evidence>
<dbReference type="InterPro" id="IPR027417">
    <property type="entry name" value="P-loop_NTPase"/>
</dbReference>
<keyword evidence="6" id="KW-0067">ATP-binding</keyword>
<evidence type="ECO:0000256" key="3">
    <source>
        <dbReference type="ARBA" id="ARBA00022741"/>
    </source>
</evidence>
<dbReference type="EMBL" id="JBHUIT010000012">
    <property type="protein sequence ID" value="MFD2256720.1"/>
    <property type="molecule type" value="Genomic_DNA"/>
</dbReference>
<dbReference type="RefSeq" id="WP_386820010.1">
    <property type="nucleotide sequence ID" value="NZ_JBHUIT010000012.1"/>
</dbReference>
<dbReference type="EC" id="2.7.4.3" evidence="6"/>
<keyword evidence="1 5" id="KW-0808">Transferase</keyword>
<dbReference type="Gene3D" id="3.40.50.300">
    <property type="entry name" value="P-loop containing nucleotide triphosphate hydrolases"/>
    <property type="match status" value="1"/>
</dbReference>
<gene>
    <name evidence="7" type="ORF">ACFSSA_08535</name>
</gene>
<evidence type="ECO:0000256" key="4">
    <source>
        <dbReference type="ARBA" id="ARBA00022777"/>
    </source>
</evidence>
<sequence length="389" mass="45033">MSADLEIKDAQLIFNRVWKQLESEVGVENLRFPKELILLGGAPGSGKGTNTDFIRKVRGITARPIVVSQLLDSPEAQKIKAGGGMVGDEEVLRLLFHELLKPEFRDSAVLDGFPRTNVQVECLKMFYDEMVRLRREFSNTPRAHFFRQPVFHIMVLFVDEAESIARQLKRGQEALAKNAEVRHSGVGELEEERATDFDPELARNRYRTFKEKTYDALVSLKQLFHYHFINAQAPISEVQKNIIRELEYQSSLELDPRTYDTLRHIPLADEIVLQARQELVNRLDSYQVEYPELLLKVVDFIQEKMMPVIKRYAVTGRATINTEEPIFHDPVALAILIDIYSERGFQAMVDIHRQEIPERFDLQTGKIETRQKRVYRITVFFSGSKIRRG</sequence>
<comment type="subcellular location">
    <subcellularLocation>
        <location evidence="6">Cytoplasm</location>
    </subcellularLocation>
</comment>
<accession>A0ABW5DBB8</accession>
<protein>
    <recommendedName>
        <fullName evidence="6">Adenylate kinase</fullName>
        <ecNumber evidence="6">2.7.4.3</ecNumber>
    </recommendedName>
</protein>
<dbReference type="CDD" id="cd01428">
    <property type="entry name" value="ADK"/>
    <property type="match status" value="1"/>
</dbReference>
<evidence type="ECO:0000256" key="5">
    <source>
        <dbReference type="RuleBase" id="RU003330"/>
    </source>
</evidence>
<dbReference type="PRINTS" id="PR00094">
    <property type="entry name" value="ADENYLTKNASE"/>
</dbReference>
<keyword evidence="2" id="KW-0545">Nucleotide biosynthesis</keyword>
<name>A0ABW5DBB8_9BACT</name>
<keyword evidence="4 5" id="KW-0418">Kinase</keyword>
<dbReference type="Pfam" id="PF00406">
    <property type="entry name" value="ADK"/>
    <property type="match status" value="1"/>
</dbReference>
<keyword evidence="8" id="KW-1185">Reference proteome</keyword>
<comment type="similarity">
    <text evidence="5">Belongs to the adenylate kinase family.</text>
</comment>
<dbReference type="InterPro" id="IPR033690">
    <property type="entry name" value="Adenylat_kinase_CS"/>
</dbReference>
<dbReference type="GO" id="GO:0016301">
    <property type="term" value="F:kinase activity"/>
    <property type="evidence" value="ECO:0007669"/>
    <property type="project" value="UniProtKB-KW"/>
</dbReference>